<dbReference type="GO" id="GO:0055085">
    <property type="term" value="P:transmembrane transport"/>
    <property type="evidence" value="ECO:0007669"/>
    <property type="project" value="InterPro"/>
</dbReference>
<dbReference type="PROSITE" id="PS50928">
    <property type="entry name" value="ABC_TM1"/>
    <property type="match status" value="1"/>
</dbReference>
<evidence type="ECO:0000256" key="5">
    <source>
        <dbReference type="ARBA" id="ARBA00023136"/>
    </source>
</evidence>
<keyword evidence="5 6" id="KW-0472">Membrane</keyword>
<dbReference type="EMBL" id="CP011388">
    <property type="protein sequence ID" value="ANE48519.1"/>
    <property type="molecule type" value="Genomic_DNA"/>
</dbReference>
<feature type="domain" description="ABC transmembrane type-1" evidence="7">
    <location>
        <begin position="89"/>
        <end position="304"/>
    </location>
</feature>
<evidence type="ECO:0000259" key="7">
    <source>
        <dbReference type="PROSITE" id="PS50928"/>
    </source>
</evidence>
<feature type="transmembrane region" description="Helical" evidence="6">
    <location>
        <begin position="94"/>
        <end position="117"/>
    </location>
</feature>
<dbReference type="PATRIC" id="fig|1178515.4.peg.4470"/>
<keyword evidence="3 6" id="KW-0812">Transmembrane</keyword>
<evidence type="ECO:0000256" key="4">
    <source>
        <dbReference type="ARBA" id="ARBA00022989"/>
    </source>
</evidence>
<dbReference type="GO" id="GO:0005886">
    <property type="term" value="C:plasma membrane"/>
    <property type="evidence" value="ECO:0007669"/>
    <property type="project" value="UniProtKB-SubCell"/>
</dbReference>
<reference evidence="8 9" key="1">
    <citation type="submission" date="2015-01" db="EMBL/GenBank/DDBJ databases">
        <title>Paenibacillus swuensis/DY6/whole genome sequencing.</title>
        <authorList>
            <person name="Kim M.K."/>
            <person name="Srinivasan S."/>
            <person name="Lee J.-J."/>
        </authorList>
    </citation>
    <scope>NUCLEOTIDE SEQUENCE [LARGE SCALE GENOMIC DNA]</scope>
    <source>
        <strain evidence="8 9">DY6</strain>
    </source>
</reference>
<dbReference type="Pfam" id="PF00528">
    <property type="entry name" value="BPD_transp_1"/>
    <property type="match status" value="1"/>
</dbReference>
<organism evidence="8 9">
    <name type="scientific">Paenibacillus swuensis</name>
    <dbReference type="NCBI Taxonomy" id="1178515"/>
    <lineage>
        <taxon>Bacteria</taxon>
        <taxon>Bacillati</taxon>
        <taxon>Bacillota</taxon>
        <taxon>Bacilli</taxon>
        <taxon>Bacillales</taxon>
        <taxon>Paenibacillaceae</taxon>
        <taxon>Paenibacillus</taxon>
    </lineage>
</organism>
<evidence type="ECO:0000256" key="6">
    <source>
        <dbReference type="RuleBase" id="RU363032"/>
    </source>
</evidence>
<name>A0A172TN53_9BACL</name>
<dbReference type="KEGG" id="pswu:SY83_22050"/>
<feature type="transmembrane region" description="Helical" evidence="6">
    <location>
        <begin position="129"/>
        <end position="149"/>
    </location>
</feature>
<protein>
    <recommendedName>
        <fullName evidence="7">ABC transmembrane type-1 domain-containing protein</fullName>
    </recommendedName>
</protein>
<dbReference type="InterPro" id="IPR035906">
    <property type="entry name" value="MetI-like_sf"/>
</dbReference>
<evidence type="ECO:0000313" key="8">
    <source>
        <dbReference type="EMBL" id="ANE48519.1"/>
    </source>
</evidence>
<dbReference type="Proteomes" id="UP000076927">
    <property type="component" value="Chromosome"/>
</dbReference>
<comment type="subcellular location">
    <subcellularLocation>
        <location evidence="6">Cell membrane</location>
        <topology evidence="6">Multi-pass membrane protein</topology>
    </subcellularLocation>
    <subcellularLocation>
        <location evidence="1">Membrane</location>
        <topology evidence="1">Multi-pass membrane protein</topology>
    </subcellularLocation>
</comment>
<dbReference type="RefSeq" id="WP_068610476.1">
    <property type="nucleotide sequence ID" value="NZ_CP011388.1"/>
</dbReference>
<keyword evidence="4 6" id="KW-1133">Transmembrane helix</keyword>
<dbReference type="PANTHER" id="PTHR43496">
    <property type="entry name" value="PROTEIN LPLB"/>
    <property type="match status" value="1"/>
</dbReference>
<comment type="similarity">
    <text evidence="6">Belongs to the binding-protein-dependent transport system permease family.</text>
</comment>
<feature type="transmembrane region" description="Helical" evidence="6">
    <location>
        <begin position="223"/>
        <end position="243"/>
    </location>
</feature>
<sequence>MEDTLPQRLPAQIAVKRKPSVLREIAQHKYLYLLGLPGMLCFIIFKYLPLPGIMIAFQDYSVYKGILQSEWVGLQHFITLFKDPDFFMLFRNTITISLLHILMFPAPIVLALLLNELKNATVKRWIQTFVYVPHFVSWVIVISLTYIFLSKETGILNNLIHTWGGERIELLFNGKAFYPLVILQEQWKNIGWGSIIYLAAIAGVDPALYESAKMDGAGRLRQIWSVTLPSIIPTVIIMFILALGHTLDTNFEQIYLMQNPINSEYSEVFETYVYKQGIREGEFSYTAAVGIFKSTIGLILVLGSNYLVRRRGHEGIY</sequence>
<feature type="transmembrane region" description="Helical" evidence="6">
    <location>
        <begin position="30"/>
        <end position="48"/>
    </location>
</feature>
<evidence type="ECO:0000256" key="1">
    <source>
        <dbReference type="ARBA" id="ARBA00004141"/>
    </source>
</evidence>
<dbReference type="OrthoDB" id="9785836at2"/>
<proteinExistence type="inferred from homology"/>
<gene>
    <name evidence="8" type="ORF">SY83_22050</name>
</gene>
<dbReference type="AlphaFoldDB" id="A0A172TN53"/>
<feature type="transmembrane region" description="Helical" evidence="6">
    <location>
        <begin position="283"/>
        <end position="308"/>
    </location>
</feature>
<accession>A0A172TN53</accession>
<keyword evidence="9" id="KW-1185">Reference proteome</keyword>
<feature type="transmembrane region" description="Helical" evidence="6">
    <location>
        <begin position="190"/>
        <end position="211"/>
    </location>
</feature>
<evidence type="ECO:0000313" key="9">
    <source>
        <dbReference type="Proteomes" id="UP000076927"/>
    </source>
</evidence>
<keyword evidence="2 6" id="KW-0813">Transport</keyword>
<dbReference type="InterPro" id="IPR000515">
    <property type="entry name" value="MetI-like"/>
</dbReference>
<dbReference type="Gene3D" id="1.10.3720.10">
    <property type="entry name" value="MetI-like"/>
    <property type="match status" value="1"/>
</dbReference>
<dbReference type="CDD" id="cd06261">
    <property type="entry name" value="TM_PBP2"/>
    <property type="match status" value="1"/>
</dbReference>
<evidence type="ECO:0000256" key="2">
    <source>
        <dbReference type="ARBA" id="ARBA00022448"/>
    </source>
</evidence>
<dbReference type="STRING" id="1178515.SY83_22050"/>
<dbReference type="SUPFAM" id="SSF161098">
    <property type="entry name" value="MetI-like"/>
    <property type="match status" value="1"/>
</dbReference>
<evidence type="ECO:0000256" key="3">
    <source>
        <dbReference type="ARBA" id="ARBA00022692"/>
    </source>
</evidence>
<dbReference type="PANTHER" id="PTHR43496:SF1">
    <property type="entry name" value="POLYGALACTURONAN_RHAMNOGALACTURONAN TRANSPORT SYSTEM PERMEASE PROTEIN YTEP"/>
    <property type="match status" value="1"/>
</dbReference>